<organism evidence="1 2">
    <name type="scientific">Brassica napus</name>
    <name type="common">Rape</name>
    <dbReference type="NCBI Taxonomy" id="3708"/>
    <lineage>
        <taxon>Eukaryota</taxon>
        <taxon>Viridiplantae</taxon>
        <taxon>Streptophyta</taxon>
        <taxon>Embryophyta</taxon>
        <taxon>Tracheophyta</taxon>
        <taxon>Spermatophyta</taxon>
        <taxon>Magnoliopsida</taxon>
        <taxon>eudicotyledons</taxon>
        <taxon>Gunneridae</taxon>
        <taxon>Pentapetalae</taxon>
        <taxon>rosids</taxon>
        <taxon>malvids</taxon>
        <taxon>Brassicales</taxon>
        <taxon>Brassicaceae</taxon>
        <taxon>Brassiceae</taxon>
        <taxon>Brassica</taxon>
    </lineage>
</organism>
<name>A0A078H6U3_BRANA</name>
<evidence type="ECO:0000313" key="2">
    <source>
        <dbReference type="Proteomes" id="UP000028999"/>
    </source>
</evidence>
<dbReference type="AlphaFoldDB" id="A0A078H6U3"/>
<reference evidence="1 2" key="1">
    <citation type="journal article" date="2014" name="Science">
        <title>Plant genetics. Early allopolyploid evolution in the post-Neolithic Brassica napus oilseed genome.</title>
        <authorList>
            <person name="Chalhoub B."/>
            <person name="Denoeud F."/>
            <person name="Liu S."/>
            <person name="Parkin I.A."/>
            <person name="Tang H."/>
            <person name="Wang X."/>
            <person name="Chiquet J."/>
            <person name="Belcram H."/>
            <person name="Tong C."/>
            <person name="Samans B."/>
            <person name="Correa M."/>
            <person name="Da Silva C."/>
            <person name="Just J."/>
            <person name="Falentin C."/>
            <person name="Koh C.S."/>
            <person name="Le Clainche I."/>
            <person name="Bernard M."/>
            <person name="Bento P."/>
            <person name="Noel B."/>
            <person name="Labadie K."/>
            <person name="Alberti A."/>
            <person name="Charles M."/>
            <person name="Arnaud D."/>
            <person name="Guo H."/>
            <person name="Daviaud C."/>
            <person name="Alamery S."/>
            <person name="Jabbari K."/>
            <person name="Zhao M."/>
            <person name="Edger P.P."/>
            <person name="Chelaifa H."/>
            <person name="Tack D."/>
            <person name="Lassalle G."/>
            <person name="Mestiri I."/>
            <person name="Schnel N."/>
            <person name="Le Paslier M.C."/>
            <person name="Fan G."/>
            <person name="Renault V."/>
            <person name="Bayer P.E."/>
            <person name="Golicz A.A."/>
            <person name="Manoli S."/>
            <person name="Lee T.H."/>
            <person name="Thi V.H."/>
            <person name="Chalabi S."/>
            <person name="Hu Q."/>
            <person name="Fan C."/>
            <person name="Tollenaere R."/>
            <person name="Lu Y."/>
            <person name="Battail C."/>
            <person name="Shen J."/>
            <person name="Sidebottom C.H."/>
            <person name="Wang X."/>
            <person name="Canaguier A."/>
            <person name="Chauveau A."/>
            <person name="Berard A."/>
            <person name="Deniot G."/>
            <person name="Guan M."/>
            <person name="Liu Z."/>
            <person name="Sun F."/>
            <person name="Lim Y.P."/>
            <person name="Lyons E."/>
            <person name="Town C.D."/>
            <person name="Bancroft I."/>
            <person name="Wang X."/>
            <person name="Meng J."/>
            <person name="Ma J."/>
            <person name="Pires J.C."/>
            <person name="King G.J."/>
            <person name="Brunel D."/>
            <person name="Delourme R."/>
            <person name="Renard M."/>
            <person name="Aury J.M."/>
            <person name="Adams K.L."/>
            <person name="Batley J."/>
            <person name="Snowdon R.J."/>
            <person name="Tost J."/>
            <person name="Edwards D."/>
            <person name="Zhou Y."/>
            <person name="Hua W."/>
            <person name="Sharpe A.G."/>
            <person name="Paterson A.H."/>
            <person name="Guan C."/>
            <person name="Wincker P."/>
        </authorList>
    </citation>
    <scope>NUCLEOTIDE SEQUENCE [LARGE SCALE GENOMIC DNA]</scope>
    <source>
        <strain evidence="2">cv. Darmor-bzh</strain>
    </source>
</reference>
<protein>
    <submittedName>
        <fullName evidence="1">BnaC01g37120D protein</fullName>
    </submittedName>
</protein>
<sequence>MGSQRSFVSSKLSPFNMRLSFIVFVSI</sequence>
<evidence type="ECO:0000313" key="1">
    <source>
        <dbReference type="EMBL" id="CDY33239.1"/>
    </source>
</evidence>
<accession>A0A078H6U3</accession>
<dbReference type="Gramene" id="CDY33239">
    <property type="protein sequence ID" value="CDY33239"/>
    <property type="gene ID" value="GSBRNA2T00053999001"/>
</dbReference>
<keyword evidence="2" id="KW-1185">Reference proteome</keyword>
<proteinExistence type="predicted"/>
<gene>
    <name evidence="1" type="primary">BnaC01g37120D</name>
    <name evidence="1" type="ORF">GSBRNA2T00053999001</name>
</gene>
<dbReference type="EMBL" id="LK032309">
    <property type="protein sequence ID" value="CDY33239.1"/>
    <property type="molecule type" value="Genomic_DNA"/>
</dbReference>
<dbReference type="PaxDb" id="3708-A0A078H6U3"/>
<dbReference type="Proteomes" id="UP000028999">
    <property type="component" value="Unassembled WGS sequence"/>
</dbReference>